<evidence type="ECO:0000256" key="3">
    <source>
        <dbReference type="ARBA" id="ARBA00022801"/>
    </source>
</evidence>
<reference evidence="4 7" key="2">
    <citation type="submission" date="2019-02" db="EMBL/GenBank/DDBJ databases">
        <title>Complete genome sequence of Desulfobacter hydrogenophilus AcRS1.</title>
        <authorList>
            <person name="Marietou A."/>
            <person name="Lund M.B."/>
            <person name="Marshall I.P.G."/>
            <person name="Schreiber L."/>
            <person name="Jorgensen B."/>
        </authorList>
    </citation>
    <scope>NUCLEOTIDE SEQUENCE [LARGE SCALE GENOMIC DNA]</scope>
    <source>
        <strain evidence="4 7">AcRS1</strain>
    </source>
</reference>
<reference evidence="5 6" key="1">
    <citation type="submission" date="2018-06" db="EMBL/GenBank/DDBJ databases">
        <title>Complete Genome Sequence of Desulfobacter hydrogenophilus (DSM3380).</title>
        <authorList>
            <person name="Marietou A."/>
            <person name="Schreiber L."/>
            <person name="Marshall I."/>
            <person name="Jorgensen B."/>
        </authorList>
    </citation>
    <scope>NUCLEOTIDE SEQUENCE [LARGE SCALE GENOMIC DNA]</scope>
    <source>
        <strain evidence="5 6">DSM 3380</strain>
    </source>
</reference>
<dbReference type="EMBL" id="QLNI01000061">
    <property type="protein sequence ID" value="RAM00166.1"/>
    <property type="molecule type" value="Genomic_DNA"/>
</dbReference>
<dbReference type="EMBL" id="CP036313">
    <property type="protein sequence ID" value="QBH15077.1"/>
    <property type="molecule type" value="Genomic_DNA"/>
</dbReference>
<sequence length="66" mass="7838">MAFQDLTIIMIHKLDEKINMSSKRQIINMRNRVMHGYYKIDDVSIWGTIVRHLPNLKKEVSLLLVE</sequence>
<name>A0A328F7I9_9BACT</name>
<proteinExistence type="predicted"/>
<evidence type="ECO:0000256" key="2">
    <source>
        <dbReference type="ARBA" id="ARBA00022722"/>
    </source>
</evidence>
<accession>A0A328F7I9</accession>
<dbReference type="InterPro" id="IPR008201">
    <property type="entry name" value="HepT-like"/>
</dbReference>
<dbReference type="Proteomes" id="UP000248798">
    <property type="component" value="Unassembled WGS sequence"/>
</dbReference>
<evidence type="ECO:0000313" key="7">
    <source>
        <dbReference type="Proteomes" id="UP000293902"/>
    </source>
</evidence>
<evidence type="ECO:0000256" key="1">
    <source>
        <dbReference type="ARBA" id="ARBA00022649"/>
    </source>
</evidence>
<dbReference type="GO" id="GO:0110001">
    <property type="term" value="C:toxin-antitoxin complex"/>
    <property type="evidence" value="ECO:0007669"/>
    <property type="project" value="InterPro"/>
</dbReference>
<evidence type="ECO:0000313" key="5">
    <source>
        <dbReference type="EMBL" id="RAM00166.1"/>
    </source>
</evidence>
<dbReference type="Proteomes" id="UP000293902">
    <property type="component" value="Chromosome"/>
</dbReference>
<organism evidence="5 6">
    <name type="scientific">Desulfobacter hydrogenophilus</name>
    <dbReference type="NCBI Taxonomy" id="2291"/>
    <lineage>
        <taxon>Bacteria</taxon>
        <taxon>Pseudomonadati</taxon>
        <taxon>Thermodesulfobacteriota</taxon>
        <taxon>Desulfobacteria</taxon>
        <taxon>Desulfobacterales</taxon>
        <taxon>Desulfobacteraceae</taxon>
        <taxon>Desulfobacter</taxon>
    </lineage>
</organism>
<dbReference type="Pfam" id="PF01934">
    <property type="entry name" value="HepT-like"/>
    <property type="match status" value="1"/>
</dbReference>
<keyword evidence="3" id="KW-0378">Hydrolase</keyword>
<keyword evidence="2" id="KW-0540">Nuclease</keyword>
<evidence type="ECO:0000313" key="6">
    <source>
        <dbReference type="Proteomes" id="UP000248798"/>
    </source>
</evidence>
<dbReference type="RefSeq" id="WP_111960186.1">
    <property type="nucleotide sequence ID" value="NZ_CP036313.1"/>
</dbReference>
<keyword evidence="1" id="KW-1277">Toxin-antitoxin system</keyword>
<dbReference type="GO" id="GO:0004540">
    <property type="term" value="F:RNA nuclease activity"/>
    <property type="evidence" value="ECO:0007669"/>
    <property type="project" value="InterPro"/>
</dbReference>
<keyword evidence="7" id="KW-1185">Reference proteome</keyword>
<dbReference type="OrthoDB" id="9802833at2"/>
<protein>
    <submittedName>
        <fullName evidence="4">DUF86 domain-containing protein</fullName>
    </submittedName>
</protein>
<gene>
    <name evidence="5" type="ORF">DO021_20565</name>
    <name evidence="4" type="ORF">EYB58_20415</name>
</gene>
<evidence type="ECO:0000313" key="4">
    <source>
        <dbReference type="EMBL" id="QBH15077.1"/>
    </source>
</evidence>
<dbReference type="AlphaFoldDB" id="A0A328F7I9"/>
<dbReference type="GO" id="GO:0016787">
    <property type="term" value="F:hydrolase activity"/>
    <property type="evidence" value="ECO:0007669"/>
    <property type="project" value="UniProtKB-KW"/>
</dbReference>